<keyword evidence="3" id="KW-1185">Reference proteome</keyword>
<dbReference type="Pfam" id="PF01261">
    <property type="entry name" value="AP_endonuc_2"/>
    <property type="match status" value="1"/>
</dbReference>
<evidence type="ECO:0000259" key="1">
    <source>
        <dbReference type="Pfam" id="PF01261"/>
    </source>
</evidence>
<gene>
    <name evidence="2" type="ORF">D7Z94_21670</name>
</gene>
<sequence>MVHQKYIYLQHLQIFKAKTWNNLKIQIKMEKDIEYLSRRDFSRLSATALGVIPLMSLGNILNYTPKASTTNDIEVHLFSKHLQFLNYNDMSEAAANLGFEGLDLTVRPEGHVLPERATDDLPHAVAAMKCFGLQSRIITTNITDTRHSESKNVLKIARNLGITHYRAGWLKYSHDKDFSEQIEEHSKVFGSLENISEELGLHGGYQNHVGSTLGLPISYIYQLLKMTTTKYMGSQYDIRHAMVIDGDNWEIGFEQVRPYINSIVIKDFKWGIKNGKKVPVNTPLGEGVVNFNRYFSLLKKYKINVPVSLHLEYDLGGAEQGAPKITMDKKEVFGQIKKDLTFLKETWKRAEP</sequence>
<dbReference type="GO" id="GO:0016853">
    <property type="term" value="F:isomerase activity"/>
    <property type="evidence" value="ECO:0007669"/>
    <property type="project" value="UniProtKB-KW"/>
</dbReference>
<protein>
    <submittedName>
        <fullName evidence="2">Sugar phosphate isomerase/epimerase</fullName>
    </submittedName>
</protein>
<dbReference type="Proteomes" id="UP000276603">
    <property type="component" value="Unassembled WGS sequence"/>
</dbReference>
<reference evidence="2 3" key="1">
    <citation type="submission" date="2018-10" db="EMBL/GenBank/DDBJ databases">
        <title>Ulvibacterium marinum gen. nov., sp. nov., a novel marine bacterium of the family Flavobacteriaceae, isolated from a culture of the green alga Ulva prolifera.</title>
        <authorList>
            <person name="Zhang Z."/>
        </authorList>
    </citation>
    <scope>NUCLEOTIDE SEQUENCE [LARGE SCALE GENOMIC DNA]</scope>
    <source>
        <strain evidence="2 3">CCMM003</strain>
    </source>
</reference>
<evidence type="ECO:0000313" key="3">
    <source>
        <dbReference type="Proteomes" id="UP000276603"/>
    </source>
</evidence>
<organism evidence="2 3">
    <name type="scientific">Ulvibacterium marinum</name>
    <dbReference type="NCBI Taxonomy" id="2419782"/>
    <lineage>
        <taxon>Bacteria</taxon>
        <taxon>Pseudomonadati</taxon>
        <taxon>Bacteroidota</taxon>
        <taxon>Flavobacteriia</taxon>
        <taxon>Flavobacteriales</taxon>
        <taxon>Flavobacteriaceae</taxon>
        <taxon>Ulvibacterium</taxon>
    </lineage>
</organism>
<evidence type="ECO:0000313" key="2">
    <source>
        <dbReference type="EMBL" id="RKN77848.1"/>
    </source>
</evidence>
<name>A0A3B0C092_9FLAO</name>
<comment type="caution">
    <text evidence="2">The sequence shown here is derived from an EMBL/GenBank/DDBJ whole genome shotgun (WGS) entry which is preliminary data.</text>
</comment>
<dbReference type="SUPFAM" id="SSF51658">
    <property type="entry name" value="Xylose isomerase-like"/>
    <property type="match status" value="1"/>
</dbReference>
<proteinExistence type="predicted"/>
<accession>A0A3B0C092</accession>
<dbReference type="InterPro" id="IPR013022">
    <property type="entry name" value="Xyl_isomerase-like_TIM-brl"/>
</dbReference>
<dbReference type="EMBL" id="RBCJ01000005">
    <property type="protein sequence ID" value="RKN77848.1"/>
    <property type="molecule type" value="Genomic_DNA"/>
</dbReference>
<feature type="domain" description="Xylose isomerase-like TIM barrel" evidence="1">
    <location>
        <begin position="92"/>
        <end position="315"/>
    </location>
</feature>
<dbReference type="Gene3D" id="3.20.20.150">
    <property type="entry name" value="Divalent-metal-dependent TIM barrel enzymes"/>
    <property type="match status" value="1"/>
</dbReference>
<dbReference type="AlphaFoldDB" id="A0A3B0C092"/>
<dbReference type="InterPro" id="IPR036237">
    <property type="entry name" value="Xyl_isomerase-like_sf"/>
</dbReference>
<keyword evidence="2" id="KW-0413">Isomerase</keyword>